<sequence>MPDSLLHSMLGPYHLRRLLGKGGMAEVYLAYDEAHQREVAVKVVHRSNADYLERFWREIAAIDKLQHPHILPAYDYDTEGEWHYLVILYAPGGTLKEWIREKPLSLEHANQLLAQVADALHYAHCEGIIHRDIKPSNILLRDEHYAYLADFGLAKSVEGSRELTQTGTLLGTPEYMAPELAEGAATPASDIYALGITLYQMITGHLPFLGETPLSTFWKQLQEQPPRPSVFNSELSPAIDAVLLRALAKDPRKRYQTALELAADFQQALEYPEIQPPSQTTGPTPRTQQQFVLSETAAPATVRKPSTSSFQLPPLTTHTRNTPSTETFRPTEVRRTVPPRSPRHRHRIIVSIVLVGFLLIVGVPMAALYYLLSHSPQNTVQPTVSAQPTQQDRTPQAQATATTDVPATIAASPPLFADPLTVANQNWANDGTRCRFTENGYHSVVQQTNYLQPCALLNHTITDSAIQVDVQLHSGSNAGLLLRLQREQFYDFEITSDGQFFFRRHDAGAGANYVYLLAATSSPAIRPGDVNTLLAIATGSTFILYINGTPVGTVQDERYSSGQVALAAGTLAPITSGDASFTNFRLVQP</sequence>
<keyword evidence="2 11" id="KW-0723">Serine/threonine-protein kinase</keyword>
<keyword evidence="6 7" id="KW-0067">ATP-binding</keyword>
<feature type="region of interest" description="Disordered" evidence="8">
    <location>
        <begin position="297"/>
        <end position="340"/>
    </location>
</feature>
<proteinExistence type="predicted"/>
<evidence type="ECO:0000256" key="8">
    <source>
        <dbReference type="SAM" id="MobiDB-lite"/>
    </source>
</evidence>
<keyword evidence="9" id="KW-0472">Membrane</keyword>
<dbReference type="Pfam" id="PF00069">
    <property type="entry name" value="Pkinase"/>
    <property type="match status" value="1"/>
</dbReference>
<name>A0A326TZY4_THEHA</name>
<feature type="binding site" evidence="7">
    <location>
        <position position="42"/>
    </location>
    <ligand>
        <name>ATP</name>
        <dbReference type="ChEBI" id="CHEBI:30616"/>
    </ligand>
</feature>
<dbReference type="InterPro" id="IPR000719">
    <property type="entry name" value="Prot_kinase_dom"/>
</dbReference>
<dbReference type="PROSITE" id="PS50011">
    <property type="entry name" value="PROTEIN_KINASE_DOM"/>
    <property type="match status" value="1"/>
</dbReference>
<dbReference type="SUPFAM" id="SSF56112">
    <property type="entry name" value="Protein kinase-like (PK-like)"/>
    <property type="match status" value="1"/>
</dbReference>
<feature type="compositionally biased region" description="Polar residues" evidence="8">
    <location>
        <begin position="304"/>
        <end position="324"/>
    </location>
</feature>
<keyword evidence="9" id="KW-0812">Transmembrane</keyword>
<evidence type="ECO:0000256" key="3">
    <source>
        <dbReference type="ARBA" id="ARBA00022679"/>
    </source>
</evidence>
<dbReference type="GO" id="GO:0005524">
    <property type="term" value="F:ATP binding"/>
    <property type="evidence" value="ECO:0007669"/>
    <property type="project" value="UniProtKB-UniRule"/>
</dbReference>
<dbReference type="InterPro" id="IPR017441">
    <property type="entry name" value="Protein_kinase_ATP_BS"/>
</dbReference>
<dbReference type="Gene3D" id="2.60.120.560">
    <property type="entry name" value="Exo-inulinase, domain 1"/>
    <property type="match status" value="1"/>
</dbReference>
<evidence type="ECO:0000256" key="5">
    <source>
        <dbReference type="ARBA" id="ARBA00022777"/>
    </source>
</evidence>
<evidence type="ECO:0000256" key="7">
    <source>
        <dbReference type="PROSITE-ProRule" id="PRU10141"/>
    </source>
</evidence>
<evidence type="ECO:0000256" key="1">
    <source>
        <dbReference type="ARBA" id="ARBA00012513"/>
    </source>
</evidence>
<keyword evidence="12" id="KW-1185">Reference proteome</keyword>
<feature type="transmembrane region" description="Helical" evidence="9">
    <location>
        <begin position="348"/>
        <end position="372"/>
    </location>
</feature>
<dbReference type="OrthoDB" id="9814968at2"/>
<feature type="domain" description="Protein kinase" evidence="10">
    <location>
        <begin position="13"/>
        <end position="269"/>
    </location>
</feature>
<evidence type="ECO:0000313" key="12">
    <source>
        <dbReference type="Proteomes" id="UP000248806"/>
    </source>
</evidence>
<keyword evidence="4 7" id="KW-0547">Nucleotide-binding</keyword>
<dbReference type="Gene3D" id="1.10.510.10">
    <property type="entry name" value="Transferase(Phosphotransferase) domain 1"/>
    <property type="match status" value="1"/>
</dbReference>
<evidence type="ECO:0000313" key="11">
    <source>
        <dbReference type="EMBL" id="PZW23335.1"/>
    </source>
</evidence>
<dbReference type="CDD" id="cd14014">
    <property type="entry name" value="STKc_PknB_like"/>
    <property type="match status" value="1"/>
</dbReference>
<dbReference type="EC" id="2.7.11.1" evidence="1"/>
<reference evidence="11 12" key="1">
    <citation type="submission" date="2018-06" db="EMBL/GenBank/DDBJ databases">
        <title>Genomic Encyclopedia of Archaeal and Bacterial Type Strains, Phase II (KMG-II): from individual species to whole genera.</title>
        <authorList>
            <person name="Goeker M."/>
        </authorList>
    </citation>
    <scope>NUCLEOTIDE SEQUENCE [LARGE SCALE GENOMIC DNA]</scope>
    <source>
        <strain evidence="11 12">ATCC BAA-1881</strain>
    </source>
</reference>
<dbReference type="PROSITE" id="PS00107">
    <property type="entry name" value="PROTEIN_KINASE_ATP"/>
    <property type="match status" value="1"/>
</dbReference>
<evidence type="ECO:0000256" key="6">
    <source>
        <dbReference type="ARBA" id="ARBA00022840"/>
    </source>
</evidence>
<organism evidence="11 12">
    <name type="scientific">Thermosporothrix hazakensis</name>
    <dbReference type="NCBI Taxonomy" id="644383"/>
    <lineage>
        <taxon>Bacteria</taxon>
        <taxon>Bacillati</taxon>
        <taxon>Chloroflexota</taxon>
        <taxon>Ktedonobacteria</taxon>
        <taxon>Ktedonobacterales</taxon>
        <taxon>Thermosporotrichaceae</taxon>
        <taxon>Thermosporothrix</taxon>
    </lineage>
</organism>
<dbReference type="FunFam" id="1.10.510.10:FF:000021">
    <property type="entry name" value="Serine/threonine protein kinase"/>
    <property type="match status" value="1"/>
</dbReference>
<accession>A0A326TZY4</accession>
<dbReference type="PROSITE" id="PS00108">
    <property type="entry name" value="PROTEIN_KINASE_ST"/>
    <property type="match status" value="1"/>
</dbReference>
<keyword evidence="3" id="KW-0808">Transferase</keyword>
<dbReference type="AlphaFoldDB" id="A0A326TZY4"/>
<dbReference type="EMBL" id="QKUF01000027">
    <property type="protein sequence ID" value="PZW23335.1"/>
    <property type="molecule type" value="Genomic_DNA"/>
</dbReference>
<dbReference type="Proteomes" id="UP000248806">
    <property type="component" value="Unassembled WGS sequence"/>
</dbReference>
<dbReference type="SMART" id="SM00220">
    <property type="entry name" value="S_TKc"/>
    <property type="match status" value="1"/>
</dbReference>
<evidence type="ECO:0000256" key="2">
    <source>
        <dbReference type="ARBA" id="ARBA00022527"/>
    </source>
</evidence>
<evidence type="ECO:0000256" key="4">
    <source>
        <dbReference type="ARBA" id="ARBA00022741"/>
    </source>
</evidence>
<dbReference type="RefSeq" id="WP_111325408.1">
    <property type="nucleotide sequence ID" value="NZ_BIFX01000001.1"/>
</dbReference>
<dbReference type="InterPro" id="IPR011009">
    <property type="entry name" value="Kinase-like_dom_sf"/>
</dbReference>
<evidence type="ECO:0000256" key="9">
    <source>
        <dbReference type="SAM" id="Phobius"/>
    </source>
</evidence>
<dbReference type="GO" id="GO:0004674">
    <property type="term" value="F:protein serine/threonine kinase activity"/>
    <property type="evidence" value="ECO:0007669"/>
    <property type="project" value="UniProtKB-KW"/>
</dbReference>
<keyword evidence="5 11" id="KW-0418">Kinase</keyword>
<evidence type="ECO:0000259" key="10">
    <source>
        <dbReference type="PROSITE" id="PS50011"/>
    </source>
</evidence>
<dbReference type="InterPro" id="IPR008271">
    <property type="entry name" value="Ser/Thr_kinase_AS"/>
</dbReference>
<gene>
    <name evidence="11" type="ORF">EI42_05133</name>
</gene>
<comment type="caution">
    <text evidence="11">The sequence shown here is derived from an EMBL/GenBank/DDBJ whole genome shotgun (WGS) entry which is preliminary data.</text>
</comment>
<keyword evidence="9" id="KW-1133">Transmembrane helix</keyword>
<dbReference type="PANTHER" id="PTHR43289:SF6">
    <property type="entry name" value="SERINE_THREONINE-PROTEIN KINASE NEKL-3"/>
    <property type="match status" value="1"/>
</dbReference>
<dbReference type="PANTHER" id="PTHR43289">
    <property type="entry name" value="MITOGEN-ACTIVATED PROTEIN KINASE KINASE KINASE 20-RELATED"/>
    <property type="match status" value="1"/>
</dbReference>
<feature type="region of interest" description="Disordered" evidence="8">
    <location>
        <begin position="379"/>
        <end position="402"/>
    </location>
</feature>
<protein>
    <recommendedName>
        <fullName evidence="1">non-specific serine/threonine protein kinase</fullName>
        <ecNumber evidence="1">2.7.11.1</ecNumber>
    </recommendedName>
</protein>